<comment type="cofactor">
    <cofactor evidence="1">
        <name>[4Fe-4S] cluster</name>
        <dbReference type="ChEBI" id="CHEBI:49883"/>
    </cofactor>
</comment>
<evidence type="ECO:0000256" key="3">
    <source>
        <dbReference type="ARBA" id="ARBA00022723"/>
    </source>
</evidence>
<dbReference type="CDD" id="cd01335">
    <property type="entry name" value="Radical_SAM"/>
    <property type="match status" value="1"/>
</dbReference>
<dbReference type="EMBL" id="JANGAC010000003">
    <property type="protein sequence ID" value="MCQ4922614.1"/>
    <property type="molecule type" value="Genomic_DNA"/>
</dbReference>
<organism evidence="8 9">
    <name type="scientific">Tissierella carlieri</name>
    <dbReference type="NCBI Taxonomy" id="689904"/>
    <lineage>
        <taxon>Bacteria</taxon>
        <taxon>Bacillati</taxon>
        <taxon>Bacillota</taxon>
        <taxon>Tissierellia</taxon>
        <taxon>Tissierellales</taxon>
        <taxon>Tissierellaceae</taxon>
        <taxon>Tissierella</taxon>
    </lineage>
</organism>
<evidence type="ECO:0000256" key="6">
    <source>
        <dbReference type="ARBA" id="ARBA00023601"/>
    </source>
</evidence>
<keyword evidence="9" id="KW-1185">Reference proteome</keyword>
<evidence type="ECO:0000256" key="1">
    <source>
        <dbReference type="ARBA" id="ARBA00001966"/>
    </source>
</evidence>
<dbReference type="SFLD" id="SFLDS00029">
    <property type="entry name" value="Radical_SAM"/>
    <property type="match status" value="1"/>
</dbReference>
<evidence type="ECO:0000313" key="8">
    <source>
        <dbReference type="EMBL" id="MCQ4922614.1"/>
    </source>
</evidence>
<dbReference type="PROSITE" id="PS51918">
    <property type="entry name" value="RADICAL_SAM"/>
    <property type="match status" value="1"/>
</dbReference>
<dbReference type="InterPro" id="IPR058240">
    <property type="entry name" value="rSAM_sf"/>
</dbReference>
<keyword evidence="3" id="KW-0479">Metal-binding</keyword>
<keyword evidence="4" id="KW-0408">Iron</keyword>
<comment type="caution">
    <text evidence="8">The sequence shown here is derived from an EMBL/GenBank/DDBJ whole genome shotgun (WGS) entry which is preliminary data.</text>
</comment>
<comment type="similarity">
    <text evidence="6">Belongs to the radical SAM superfamily. Anaerobic sulfatase-maturating enzyme family.</text>
</comment>
<proteinExistence type="inferred from homology"/>
<accession>A0ABT1S813</accession>
<evidence type="ECO:0000259" key="7">
    <source>
        <dbReference type="PROSITE" id="PS51918"/>
    </source>
</evidence>
<dbReference type="PANTHER" id="PTHR43273:SF3">
    <property type="entry name" value="ANAEROBIC SULFATASE-MATURATING ENZYME HOMOLOG ASLB-RELATED"/>
    <property type="match status" value="1"/>
</dbReference>
<dbReference type="Proteomes" id="UP001524478">
    <property type="component" value="Unassembled WGS sequence"/>
</dbReference>
<dbReference type="InterPro" id="IPR023867">
    <property type="entry name" value="Sulphatase_maturase_rSAM"/>
</dbReference>
<dbReference type="Gene3D" id="3.20.20.70">
    <property type="entry name" value="Aldolase class I"/>
    <property type="match status" value="1"/>
</dbReference>
<dbReference type="InterPro" id="IPR013785">
    <property type="entry name" value="Aldolase_TIM"/>
</dbReference>
<dbReference type="SUPFAM" id="SSF102114">
    <property type="entry name" value="Radical SAM enzymes"/>
    <property type="match status" value="1"/>
</dbReference>
<dbReference type="NCBIfam" id="TIGR04085">
    <property type="entry name" value="rSAM_more_4Fe4S"/>
    <property type="match status" value="1"/>
</dbReference>
<sequence>MIEKFNIRTDNEKMVHYNYGKYIIFDLITLDYVVVDKEDYSKLLDDYRDYLKNKSDIAIYETEISVKDKKQFLDLVFITGFDCNYNCTYCYQKDYKNIKSKMKTDDLDKIKEFYGFYDNLFNTDSIIKTITIMGGEPFLDDNFKFIESVFERFPTAQLTFTTNGSNISKYKSLIKANRERIQTVILSIDGDKKLHFKYRNTFNDKFYDNIWEALEFLLDNDIEVIINSVYHPEEIEDYRSFFDILEKYGWLENKFSVKLDLDMMKTQFNDEDDTYINMAKESFKQLIELDNRAKYLSQSFINYTEISMLSMIQSRETRIPYKHCDLTFRPSYTFLPNGKVVTCLSSDSPKLEVGTYKTEIYVNRNNIKNIYNRDVRNMSRCKDCDYKYFCRGGCVAENIKRYDTLDIGYCSRWKEEDYKVALERVLNQLIAEEIRNTEKIKA</sequence>
<keyword evidence="2" id="KW-0949">S-adenosyl-L-methionine</keyword>
<dbReference type="InterPro" id="IPR007197">
    <property type="entry name" value="rSAM"/>
</dbReference>
<feature type="domain" description="Radical SAM core" evidence="7">
    <location>
        <begin position="67"/>
        <end position="299"/>
    </location>
</feature>
<dbReference type="InterPro" id="IPR023885">
    <property type="entry name" value="4Fe4S-binding_SPASM_dom"/>
</dbReference>
<gene>
    <name evidence="8" type="ORF">NE686_05940</name>
</gene>
<dbReference type="RefSeq" id="WP_256310814.1">
    <property type="nucleotide sequence ID" value="NZ_JANGAC010000003.1"/>
</dbReference>
<name>A0ABT1S813_9FIRM</name>
<evidence type="ECO:0000256" key="4">
    <source>
        <dbReference type="ARBA" id="ARBA00023004"/>
    </source>
</evidence>
<keyword evidence="5" id="KW-0411">Iron-sulfur</keyword>
<dbReference type="Pfam" id="PF04055">
    <property type="entry name" value="Radical_SAM"/>
    <property type="match status" value="1"/>
</dbReference>
<reference evidence="8 9" key="1">
    <citation type="submission" date="2022-06" db="EMBL/GenBank/DDBJ databases">
        <title>Isolation of gut microbiota from human fecal samples.</title>
        <authorList>
            <person name="Pamer E.G."/>
            <person name="Barat B."/>
            <person name="Waligurski E."/>
            <person name="Medina S."/>
            <person name="Paddock L."/>
            <person name="Mostad J."/>
        </authorList>
    </citation>
    <scope>NUCLEOTIDE SEQUENCE [LARGE SCALE GENOMIC DNA]</scope>
    <source>
        <strain evidence="8 9">DFI.7.95</strain>
    </source>
</reference>
<protein>
    <submittedName>
        <fullName evidence="8">Radical SAM protein</fullName>
    </submittedName>
</protein>
<dbReference type="PANTHER" id="PTHR43273">
    <property type="entry name" value="ANAEROBIC SULFATASE-MATURATING ENZYME HOMOLOG ASLB-RELATED"/>
    <property type="match status" value="1"/>
</dbReference>
<evidence type="ECO:0000313" key="9">
    <source>
        <dbReference type="Proteomes" id="UP001524478"/>
    </source>
</evidence>
<evidence type="ECO:0000256" key="5">
    <source>
        <dbReference type="ARBA" id="ARBA00023014"/>
    </source>
</evidence>
<evidence type="ECO:0000256" key="2">
    <source>
        <dbReference type="ARBA" id="ARBA00022691"/>
    </source>
</evidence>
<dbReference type="SFLD" id="SFLDG01067">
    <property type="entry name" value="SPASM/twitch_domain_containing"/>
    <property type="match status" value="1"/>
</dbReference>